<feature type="domain" description="GGDEF" evidence="1">
    <location>
        <begin position="192"/>
        <end position="326"/>
    </location>
</feature>
<dbReference type="InterPro" id="IPR043128">
    <property type="entry name" value="Rev_trsase/Diguanyl_cyclase"/>
</dbReference>
<evidence type="ECO:0000259" key="1">
    <source>
        <dbReference type="PROSITE" id="PS50887"/>
    </source>
</evidence>
<keyword evidence="3" id="KW-1185">Reference proteome</keyword>
<proteinExistence type="predicted"/>
<dbReference type="AlphaFoldDB" id="A0A037ZKH4"/>
<evidence type="ECO:0000313" key="2">
    <source>
        <dbReference type="EMBL" id="KAJ55321.1"/>
    </source>
</evidence>
<dbReference type="SUPFAM" id="SSF55073">
    <property type="entry name" value="Nucleotide cyclase"/>
    <property type="match status" value="1"/>
</dbReference>
<dbReference type="InterPro" id="IPR000160">
    <property type="entry name" value="GGDEF_dom"/>
</dbReference>
<dbReference type="PANTHER" id="PTHR44757">
    <property type="entry name" value="DIGUANYLATE CYCLASE DGCP"/>
    <property type="match status" value="1"/>
</dbReference>
<dbReference type="Gene3D" id="3.30.450.260">
    <property type="entry name" value="Haem NO binding associated domain"/>
    <property type="match status" value="1"/>
</dbReference>
<dbReference type="OrthoDB" id="9812260at2"/>
<dbReference type="SMART" id="SM00267">
    <property type="entry name" value="GGDEF"/>
    <property type="match status" value="1"/>
</dbReference>
<protein>
    <recommendedName>
        <fullName evidence="1">GGDEF domain-containing protein</fullName>
    </recommendedName>
</protein>
<organism evidence="2 3">
    <name type="scientific">Actibacterium mucosum KCTC 23349</name>
    <dbReference type="NCBI Taxonomy" id="1454373"/>
    <lineage>
        <taxon>Bacteria</taxon>
        <taxon>Pseudomonadati</taxon>
        <taxon>Pseudomonadota</taxon>
        <taxon>Alphaproteobacteria</taxon>
        <taxon>Rhodobacterales</taxon>
        <taxon>Roseobacteraceae</taxon>
        <taxon>Actibacterium</taxon>
    </lineage>
</organism>
<dbReference type="PROSITE" id="PS50887">
    <property type="entry name" value="GGDEF"/>
    <property type="match status" value="1"/>
</dbReference>
<dbReference type="CDD" id="cd01949">
    <property type="entry name" value="GGDEF"/>
    <property type="match status" value="1"/>
</dbReference>
<dbReference type="InterPro" id="IPR029787">
    <property type="entry name" value="Nucleotide_cyclase"/>
</dbReference>
<name>A0A037ZKH4_9RHOB</name>
<gene>
    <name evidence="2" type="ORF">ACMU_11530</name>
</gene>
<dbReference type="Proteomes" id="UP000026249">
    <property type="component" value="Unassembled WGS sequence"/>
</dbReference>
<dbReference type="EMBL" id="JFKE01000004">
    <property type="protein sequence ID" value="KAJ55321.1"/>
    <property type="molecule type" value="Genomic_DNA"/>
</dbReference>
<accession>A0A037ZKH4</accession>
<comment type="caution">
    <text evidence="2">The sequence shown here is derived from an EMBL/GenBank/DDBJ whole genome shotgun (WGS) entry which is preliminary data.</text>
</comment>
<dbReference type="NCBIfam" id="TIGR00254">
    <property type="entry name" value="GGDEF"/>
    <property type="match status" value="1"/>
</dbReference>
<dbReference type="InterPro" id="IPR042463">
    <property type="entry name" value="HNOB_dom_associated_sf"/>
</dbReference>
<dbReference type="Pfam" id="PF00990">
    <property type="entry name" value="GGDEF"/>
    <property type="match status" value="1"/>
</dbReference>
<dbReference type="InterPro" id="IPR052155">
    <property type="entry name" value="Biofilm_reg_signaling"/>
</dbReference>
<dbReference type="RefSeq" id="WP_035259042.1">
    <property type="nucleotide sequence ID" value="NZ_JFKE01000004.1"/>
</dbReference>
<evidence type="ECO:0000313" key="3">
    <source>
        <dbReference type="Proteomes" id="UP000026249"/>
    </source>
</evidence>
<dbReference type="PANTHER" id="PTHR44757:SF2">
    <property type="entry name" value="BIOFILM ARCHITECTURE MAINTENANCE PROTEIN MBAA"/>
    <property type="match status" value="1"/>
</dbReference>
<dbReference type="STRING" id="1454373.ACMU_11530"/>
<dbReference type="Gene3D" id="3.30.70.270">
    <property type="match status" value="1"/>
</dbReference>
<reference evidence="2 3" key="1">
    <citation type="submission" date="2014-03" db="EMBL/GenBank/DDBJ databases">
        <title>Draft Genome Sequence of Actibacterium mucosum KCTC 23349, a Marine Alphaproteobacterium with Complex Ionic Requirements Isolated from Mediterranean Seawater at Malvarrosa Beach, Valencia, Spain.</title>
        <authorList>
            <person name="Arahal D.R."/>
            <person name="Shao Z."/>
            <person name="Lai Q."/>
            <person name="Pujalte M.J."/>
        </authorList>
    </citation>
    <scope>NUCLEOTIDE SEQUENCE [LARGE SCALE GENOMIC DNA]</scope>
    <source>
        <strain evidence="2 3">KCTC 23349</strain>
    </source>
</reference>
<sequence length="336" mass="36176">MTTIQKTLSDAALAQLMPMSMCISGEGMITFAGPTLNKICPGRELVGAHVLEVFEVKRPRGTHALAQLLKQLGGQVHLGFVGQKDKGTLRGVWARTEDGGAVINLSFGIGVVDAVSTYDLNLGDFAPTDLAVEMLYLVEAKSAVTGELNSLTRRLENARNEAEKRAFTDTLTGLHNRRAMDAALARLIDGARDFALVHIDLDFFKQVNDTYGHAAGDHVLVHVAKVLCAEIEEDDLAVRIGGDEFLLILADCVSREALMKIALRVIDGLEVPIDFGDAVCRISASIGIAQSTLYAEPNADRILADTDTATYASKHAGRAQATMFEDLKSQQKQAAV</sequence>